<evidence type="ECO:0000313" key="4">
    <source>
        <dbReference type="EMBL" id="CDW84254.1"/>
    </source>
</evidence>
<keyword evidence="3" id="KW-0812">Transmembrane</keyword>
<dbReference type="InterPro" id="IPR050271">
    <property type="entry name" value="UDP-glycosyltransferase"/>
</dbReference>
<dbReference type="PANTHER" id="PTHR48043:SF145">
    <property type="entry name" value="FI06409P-RELATED"/>
    <property type="match status" value="1"/>
</dbReference>
<dbReference type="Gene3D" id="3.40.50.2000">
    <property type="entry name" value="Glycogen Phosphorylase B"/>
    <property type="match status" value="1"/>
</dbReference>
<keyword evidence="5" id="KW-1185">Reference proteome</keyword>
<feature type="transmembrane region" description="Helical" evidence="3">
    <location>
        <begin position="478"/>
        <end position="496"/>
    </location>
</feature>
<keyword evidence="3" id="KW-0472">Membrane</keyword>
<protein>
    <submittedName>
        <fullName evidence="4">Antennal-enriched udp-glycosyltransferase</fullName>
    </submittedName>
</protein>
<dbReference type="InterPro" id="IPR002213">
    <property type="entry name" value="UDP_glucos_trans"/>
</dbReference>
<gene>
    <name evidence="4" type="primary">Contig2502.g2691</name>
    <name evidence="4" type="ORF">STYLEM_13313</name>
</gene>
<proteinExistence type="predicted"/>
<evidence type="ECO:0000256" key="3">
    <source>
        <dbReference type="SAM" id="Phobius"/>
    </source>
</evidence>
<dbReference type="GO" id="GO:0008194">
    <property type="term" value="F:UDP-glycosyltransferase activity"/>
    <property type="evidence" value="ECO:0007669"/>
    <property type="project" value="InterPro"/>
</dbReference>
<dbReference type="EMBL" id="CCKQ01012636">
    <property type="protein sequence ID" value="CDW84254.1"/>
    <property type="molecule type" value="Genomic_DNA"/>
</dbReference>
<dbReference type="InParanoid" id="A0A078AQ10"/>
<dbReference type="AlphaFoldDB" id="A0A078AQ10"/>
<dbReference type="SUPFAM" id="SSF53756">
    <property type="entry name" value="UDP-Glycosyltransferase/glycogen phosphorylase"/>
    <property type="match status" value="1"/>
</dbReference>
<evidence type="ECO:0000256" key="2">
    <source>
        <dbReference type="ARBA" id="ARBA00022679"/>
    </source>
</evidence>
<dbReference type="OrthoDB" id="5835829at2759"/>
<accession>A0A078AQ10</accession>
<keyword evidence="2 4" id="KW-0808">Transferase</keyword>
<name>A0A078AQ10_STYLE</name>
<keyword evidence="1" id="KW-0328">Glycosyltransferase</keyword>
<dbReference type="PANTHER" id="PTHR48043">
    <property type="entry name" value="EG:EG0003.4 PROTEIN-RELATED"/>
    <property type="match status" value="1"/>
</dbReference>
<dbReference type="Proteomes" id="UP000039865">
    <property type="component" value="Unassembled WGS sequence"/>
</dbReference>
<evidence type="ECO:0000256" key="1">
    <source>
        <dbReference type="ARBA" id="ARBA00022676"/>
    </source>
</evidence>
<dbReference type="Pfam" id="PF00201">
    <property type="entry name" value="UDPGT"/>
    <property type="match status" value="1"/>
</dbReference>
<reference evidence="4 5" key="1">
    <citation type="submission" date="2014-06" db="EMBL/GenBank/DDBJ databases">
        <authorList>
            <person name="Swart Estienne"/>
        </authorList>
    </citation>
    <scope>NUCLEOTIDE SEQUENCE [LARGE SCALE GENOMIC DNA]</scope>
    <source>
        <strain evidence="4 5">130c</strain>
    </source>
</reference>
<sequence length="512" mass="60148">MQQTTKKKILIHGIKNTSHLKINQGVAISLQQRGYNVTIVLFDFDQQMIRSLRQNKVTVALMAPLTKEQLQLWNQRQQEQTQGPPISLKMWNIAMNYVNQVFVDQISFLSHLKDQNYDMIIFEHMLYQQLIVNYLEIPIAVQLMNGAIEQDLAVKSAEPFIHSSHFNLVRYLVFKYQRHLGQFAERSTVLATTMLQHTIKLWILVYQLYETLPENLQPIITPNRYQNLTLILNVEGNNPPMSISPDVKYIFPKFKQQISERDKQLSPELQKFYHRFNKIALIAFGTASSLLPYQLKQMLQIMKQMSNKGWAFVYASQVESLPINKNEREAFFKRYPNIIQMRFVPQQTLLEHPKTKVFINHGGSNSVQEAMEAQVPMIIIPRYIFDQDMNCHNIENNGRGLCCLDMLKIPSLLDQIDKNPQFKENTKGLSGAIKLKRQDDQDFEYWIDYAFEVGYEQFRVKQFSKMAIHRFIDMDVHLVAYSLLLLVIFTIIKVFIKMVKMSFKFLITTYRR</sequence>
<keyword evidence="3" id="KW-1133">Transmembrane helix</keyword>
<evidence type="ECO:0000313" key="5">
    <source>
        <dbReference type="Proteomes" id="UP000039865"/>
    </source>
</evidence>
<organism evidence="4 5">
    <name type="scientific">Stylonychia lemnae</name>
    <name type="common">Ciliate</name>
    <dbReference type="NCBI Taxonomy" id="5949"/>
    <lineage>
        <taxon>Eukaryota</taxon>
        <taxon>Sar</taxon>
        <taxon>Alveolata</taxon>
        <taxon>Ciliophora</taxon>
        <taxon>Intramacronucleata</taxon>
        <taxon>Spirotrichea</taxon>
        <taxon>Stichotrichia</taxon>
        <taxon>Sporadotrichida</taxon>
        <taxon>Oxytrichidae</taxon>
        <taxon>Stylonychinae</taxon>
        <taxon>Stylonychia</taxon>
    </lineage>
</organism>